<evidence type="ECO:0000256" key="1">
    <source>
        <dbReference type="SAM" id="Phobius"/>
    </source>
</evidence>
<accession>A0A3N1P4S4</accession>
<keyword evidence="1" id="KW-0812">Transmembrane</keyword>
<dbReference type="EMBL" id="RJUL01000010">
    <property type="protein sequence ID" value="ROQ22471.1"/>
    <property type="molecule type" value="Genomic_DNA"/>
</dbReference>
<organism evidence="2 3">
    <name type="scientific">Gallaecimonas pentaromativorans</name>
    <dbReference type="NCBI Taxonomy" id="584787"/>
    <lineage>
        <taxon>Bacteria</taxon>
        <taxon>Pseudomonadati</taxon>
        <taxon>Pseudomonadota</taxon>
        <taxon>Gammaproteobacteria</taxon>
        <taxon>Enterobacterales</taxon>
        <taxon>Gallaecimonadaceae</taxon>
        <taxon>Gallaecimonas</taxon>
    </lineage>
</organism>
<evidence type="ECO:0008006" key="4">
    <source>
        <dbReference type="Google" id="ProtNLM"/>
    </source>
</evidence>
<evidence type="ECO:0000313" key="2">
    <source>
        <dbReference type="EMBL" id="ROQ22471.1"/>
    </source>
</evidence>
<reference evidence="2 3" key="1">
    <citation type="submission" date="2018-11" db="EMBL/GenBank/DDBJ databases">
        <title>Genomic Encyclopedia of Type Strains, Phase IV (KMG-IV): sequencing the most valuable type-strain genomes for metagenomic binning, comparative biology and taxonomic classification.</title>
        <authorList>
            <person name="Goeker M."/>
        </authorList>
    </citation>
    <scope>NUCLEOTIDE SEQUENCE [LARGE SCALE GENOMIC DNA]</scope>
    <source>
        <strain evidence="2 3">DSM 21945</strain>
    </source>
</reference>
<gene>
    <name evidence="2" type="ORF">EDC28_110115</name>
</gene>
<dbReference type="RefSeq" id="WP_050659917.1">
    <property type="nucleotide sequence ID" value="NZ_JBLXAC010000009.1"/>
</dbReference>
<protein>
    <recommendedName>
        <fullName evidence="4">Phage shock protein B</fullName>
    </recommendedName>
</protein>
<sequence length="86" mass="9500">MDGSTMVVLIVLVSVGFGTLYDMYNKHLKHKEKELQAGKSNQNSGALEAKIAQMEERIRVLEAIITDEGYQLSQKISALESQSKAS</sequence>
<keyword evidence="1" id="KW-0472">Membrane</keyword>
<name>A0A3N1P4S4_9GAMM</name>
<keyword evidence="3" id="KW-1185">Reference proteome</keyword>
<evidence type="ECO:0000313" key="3">
    <source>
        <dbReference type="Proteomes" id="UP000268033"/>
    </source>
</evidence>
<dbReference type="OrthoDB" id="6268604at2"/>
<dbReference type="STRING" id="584787.GCA_001247655_01022"/>
<keyword evidence="1" id="KW-1133">Transmembrane helix</keyword>
<feature type="transmembrane region" description="Helical" evidence="1">
    <location>
        <begin position="6"/>
        <end position="24"/>
    </location>
</feature>
<proteinExistence type="predicted"/>
<comment type="caution">
    <text evidence="2">The sequence shown here is derived from an EMBL/GenBank/DDBJ whole genome shotgun (WGS) entry which is preliminary data.</text>
</comment>
<dbReference type="AlphaFoldDB" id="A0A3N1P4S4"/>
<dbReference type="Proteomes" id="UP000268033">
    <property type="component" value="Unassembled WGS sequence"/>
</dbReference>